<gene>
    <name evidence="2" type="ORF">DWU99_13670</name>
</gene>
<dbReference type="AlphaFoldDB" id="A0A370X2M0"/>
<dbReference type="RefSeq" id="WP_115478630.1">
    <property type="nucleotide sequence ID" value="NZ_QRBF01000005.1"/>
</dbReference>
<reference evidence="2 3" key="1">
    <citation type="submission" date="2018-07" db="EMBL/GenBank/DDBJ databases">
        <title>Dyella monticola sp. nov. and Dyella psychrodurans sp. nov. isolated from monsoon evergreen broad-leaved forest soil of Dinghu Mountain, China.</title>
        <authorList>
            <person name="Gao Z."/>
            <person name="Qiu L."/>
        </authorList>
    </citation>
    <scope>NUCLEOTIDE SEQUENCE [LARGE SCALE GENOMIC DNA]</scope>
    <source>
        <strain evidence="2 3">4MSK11</strain>
    </source>
</reference>
<organism evidence="2 3">
    <name type="scientific">Dyella psychrodurans</name>
    <dbReference type="NCBI Taxonomy" id="1927960"/>
    <lineage>
        <taxon>Bacteria</taxon>
        <taxon>Pseudomonadati</taxon>
        <taxon>Pseudomonadota</taxon>
        <taxon>Gammaproteobacteria</taxon>
        <taxon>Lysobacterales</taxon>
        <taxon>Rhodanobacteraceae</taxon>
        <taxon>Dyella</taxon>
    </lineage>
</organism>
<comment type="caution">
    <text evidence="2">The sequence shown here is derived from an EMBL/GenBank/DDBJ whole genome shotgun (WGS) entry which is preliminary data.</text>
</comment>
<evidence type="ECO:0000313" key="3">
    <source>
        <dbReference type="Proteomes" id="UP000255334"/>
    </source>
</evidence>
<dbReference type="OrthoDB" id="6001268at2"/>
<sequence length="148" mass="15750">MFRFVSQVVRQTVCAGVVAVSLTATVAMAQTAAPATGLGQSWPNAPDHSVSPYWHAYVFERDGVRYIQINDRNGTVHAAIGEVGDTVFALPVGVDAQRVDIMPMPRASASSQTIYQDDTITVMAAPQSDGSVQVRVQAAICDNPVNCV</sequence>
<protein>
    <recommendedName>
        <fullName evidence="4">Thiol:disulfide interchange protein DsbD N-terminal domain-containing protein</fullName>
    </recommendedName>
</protein>
<accession>A0A370X2M0</accession>
<evidence type="ECO:0008006" key="4">
    <source>
        <dbReference type="Google" id="ProtNLM"/>
    </source>
</evidence>
<keyword evidence="3" id="KW-1185">Reference proteome</keyword>
<dbReference type="Proteomes" id="UP000255334">
    <property type="component" value="Unassembled WGS sequence"/>
</dbReference>
<dbReference type="EMBL" id="QRBF01000005">
    <property type="protein sequence ID" value="RDS82455.1"/>
    <property type="molecule type" value="Genomic_DNA"/>
</dbReference>
<keyword evidence="1" id="KW-0732">Signal</keyword>
<evidence type="ECO:0000256" key="1">
    <source>
        <dbReference type="SAM" id="SignalP"/>
    </source>
</evidence>
<evidence type="ECO:0000313" key="2">
    <source>
        <dbReference type="EMBL" id="RDS82455.1"/>
    </source>
</evidence>
<proteinExistence type="predicted"/>
<name>A0A370X2M0_9GAMM</name>
<feature type="chain" id="PRO_5016688711" description="Thiol:disulfide interchange protein DsbD N-terminal domain-containing protein" evidence="1">
    <location>
        <begin position="30"/>
        <end position="148"/>
    </location>
</feature>
<feature type="signal peptide" evidence="1">
    <location>
        <begin position="1"/>
        <end position="29"/>
    </location>
</feature>